<reference evidence="7 8" key="1">
    <citation type="journal article" date="2014" name="Nat. Genet.">
        <title>Whole-genome sequence of a flatfish provides insights into ZW sex chromosome evolution and adaptation to a benthic lifestyle.</title>
        <authorList>
            <person name="Chen S."/>
            <person name="Zhang G."/>
            <person name="Shao C."/>
            <person name="Huang Q."/>
            <person name="Liu G."/>
            <person name="Zhang P."/>
            <person name="Song W."/>
            <person name="An N."/>
            <person name="Chalopin D."/>
            <person name="Volff J.N."/>
            <person name="Hong Y."/>
            <person name="Li Q."/>
            <person name="Sha Z."/>
            <person name="Zhou H."/>
            <person name="Xie M."/>
            <person name="Yu Q."/>
            <person name="Liu Y."/>
            <person name="Xiang H."/>
            <person name="Wang N."/>
            <person name="Wu K."/>
            <person name="Yang C."/>
            <person name="Zhou Q."/>
            <person name="Liao X."/>
            <person name="Yang L."/>
            <person name="Hu Q."/>
            <person name="Zhang J."/>
            <person name="Meng L."/>
            <person name="Jin L."/>
            <person name="Tian Y."/>
            <person name="Lian J."/>
            <person name="Yang J."/>
            <person name="Miao G."/>
            <person name="Liu S."/>
            <person name="Liang Z."/>
            <person name="Yan F."/>
            <person name="Li Y."/>
            <person name="Sun B."/>
            <person name="Zhang H."/>
            <person name="Zhang J."/>
            <person name="Zhu Y."/>
            <person name="Du M."/>
            <person name="Zhao Y."/>
            <person name="Schartl M."/>
            <person name="Tang Q."/>
            <person name="Wang J."/>
        </authorList>
    </citation>
    <scope>NUCLEOTIDE SEQUENCE</scope>
</reference>
<dbReference type="InterPro" id="IPR013106">
    <property type="entry name" value="Ig_V-set"/>
</dbReference>
<evidence type="ECO:0000259" key="6">
    <source>
        <dbReference type="PROSITE" id="PS50835"/>
    </source>
</evidence>
<protein>
    <submittedName>
        <fullName evidence="7">V-set and transmembrane domain containing 4a</fullName>
    </submittedName>
</protein>
<reference evidence="7" key="2">
    <citation type="submission" date="2025-08" db="UniProtKB">
        <authorList>
            <consortium name="Ensembl"/>
        </authorList>
    </citation>
    <scope>IDENTIFICATION</scope>
</reference>
<dbReference type="InterPro" id="IPR003599">
    <property type="entry name" value="Ig_sub"/>
</dbReference>
<dbReference type="AlphaFoldDB" id="A0A3P8VAV0"/>
<evidence type="ECO:0000256" key="5">
    <source>
        <dbReference type="SAM" id="Phobius"/>
    </source>
</evidence>
<feature type="transmembrane region" description="Helical" evidence="5">
    <location>
        <begin position="139"/>
        <end position="162"/>
    </location>
</feature>
<proteinExistence type="predicted"/>
<dbReference type="PANTHER" id="PTHR12207:SF8">
    <property type="entry name" value="V-SET AND TRANSMEMBRANE DOMAIN-CONTAINING PROTEIN 4"/>
    <property type="match status" value="1"/>
</dbReference>
<dbReference type="SUPFAM" id="SSF48726">
    <property type="entry name" value="Immunoglobulin"/>
    <property type="match status" value="1"/>
</dbReference>
<dbReference type="InterPro" id="IPR013783">
    <property type="entry name" value="Ig-like_fold"/>
</dbReference>
<dbReference type="InterPro" id="IPR007110">
    <property type="entry name" value="Ig-like_dom"/>
</dbReference>
<evidence type="ECO:0000256" key="2">
    <source>
        <dbReference type="ARBA" id="ARBA00023157"/>
    </source>
</evidence>
<name>A0A3P8VAV0_CYNSE</name>
<dbReference type="InterPro" id="IPR036179">
    <property type="entry name" value="Ig-like_dom_sf"/>
</dbReference>
<sequence length="285" mass="32905">MVTEKDNVTLSCLVSQRKWSNSVLILRWFFTPPPTQFLIVKMGIKKMKLYGNYTRGFPSPKFRLYEETEGESYRLCIFSVTRLDQGFYTCKVQEIRKLRNTWRASSNGTSTTHLTVHFTHEEGNSEGVWTLFADVYLCAVVICSLGLLSIFFFSLVLTCQYFHKRHRLKTSYLLVKCPESRYRFSMVFGHFFSLIIHLRMEVLPRLKFPSLFMSVGMFGITRELTLASPIPSSLQPRVSQEDSLTYAELELVRPRSEPQASSSPDPAPSSPDTVYAQILFQEKQL</sequence>
<dbReference type="GeneTree" id="ENSGT00390000008566"/>
<dbReference type="Proteomes" id="UP000265120">
    <property type="component" value="Chromosome 12"/>
</dbReference>
<evidence type="ECO:0000313" key="8">
    <source>
        <dbReference type="Proteomes" id="UP000265120"/>
    </source>
</evidence>
<accession>A0A3P8VAV0</accession>
<dbReference type="Ensembl" id="ENSCSET00000011657.1">
    <property type="protein sequence ID" value="ENSCSEP00000011517.1"/>
    <property type="gene ID" value="ENSCSEG00000007399.1"/>
</dbReference>
<keyword evidence="5" id="KW-0812">Transmembrane</keyword>
<evidence type="ECO:0000256" key="1">
    <source>
        <dbReference type="ARBA" id="ARBA00022729"/>
    </source>
</evidence>
<keyword evidence="2" id="KW-1015">Disulfide bond</keyword>
<reference evidence="7" key="3">
    <citation type="submission" date="2025-09" db="UniProtKB">
        <authorList>
            <consortium name="Ensembl"/>
        </authorList>
    </citation>
    <scope>IDENTIFICATION</scope>
</reference>
<keyword evidence="3" id="KW-0393">Immunoglobulin domain</keyword>
<organism evidence="7 8">
    <name type="scientific">Cynoglossus semilaevis</name>
    <name type="common">Tongue sole</name>
    <dbReference type="NCBI Taxonomy" id="244447"/>
    <lineage>
        <taxon>Eukaryota</taxon>
        <taxon>Metazoa</taxon>
        <taxon>Chordata</taxon>
        <taxon>Craniata</taxon>
        <taxon>Vertebrata</taxon>
        <taxon>Euteleostomi</taxon>
        <taxon>Actinopterygii</taxon>
        <taxon>Neopterygii</taxon>
        <taxon>Teleostei</taxon>
        <taxon>Neoteleostei</taxon>
        <taxon>Acanthomorphata</taxon>
        <taxon>Carangaria</taxon>
        <taxon>Pleuronectiformes</taxon>
        <taxon>Pleuronectoidei</taxon>
        <taxon>Cynoglossidae</taxon>
        <taxon>Cynoglossinae</taxon>
        <taxon>Cynoglossus</taxon>
    </lineage>
</organism>
<keyword evidence="8" id="KW-1185">Reference proteome</keyword>
<evidence type="ECO:0000313" key="7">
    <source>
        <dbReference type="Ensembl" id="ENSCSEP00000011517.1"/>
    </source>
</evidence>
<dbReference type="STRING" id="244447.ENSCSEP00000011517"/>
<evidence type="ECO:0000256" key="3">
    <source>
        <dbReference type="ARBA" id="ARBA00023319"/>
    </source>
</evidence>
<dbReference type="GO" id="GO:0016020">
    <property type="term" value="C:membrane"/>
    <property type="evidence" value="ECO:0007669"/>
    <property type="project" value="TreeGrafter"/>
</dbReference>
<keyword evidence="1" id="KW-0732">Signal</keyword>
<dbReference type="Gene3D" id="2.60.40.10">
    <property type="entry name" value="Immunoglobulins"/>
    <property type="match status" value="1"/>
</dbReference>
<dbReference type="Pfam" id="PF07686">
    <property type="entry name" value="V-set"/>
    <property type="match status" value="1"/>
</dbReference>
<feature type="region of interest" description="Disordered" evidence="4">
    <location>
        <begin position="253"/>
        <end position="272"/>
    </location>
</feature>
<dbReference type="InParanoid" id="A0A3P8VAV0"/>
<keyword evidence="5" id="KW-1133">Transmembrane helix</keyword>
<keyword evidence="5" id="KW-0472">Membrane</keyword>
<dbReference type="SMART" id="SM00409">
    <property type="entry name" value="IG"/>
    <property type="match status" value="1"/>
</dbReference>
<dbReference type="PANTHER" id="PTHR12207">
    <property type="entry name" value="V-SET AND TRANSMEMBRANE DOMAIN-CONTAINING PROTEIN"/>
    <property type="match status" value="1"/>
</dbReference>
<dbReference type="PROSITE" id="PS50835">
    <property type="entry name" value="IG_LIKE"/>
    <property type="match status" value="1"/>
</dbReference>
<feature type="domain" description="Ig-like" evidence="6">
    <location>
        <begin position="1"/>
        <end position="115"/>
    </location>
</feature>
<dbReference type="InterPro" id="IPR051102">
    <property type="entry name" value="IgSF_V-set/TM_domain"/>
</dbReference>
<evidence type="ECO:0000256" key="4">
    <source>
        <dbReference type="SAM" id="MobiDB-lite"/>
    </source>
</evidence>